<dbReference type="AlphaFoldDB" id="A0A0L6UUD5"/>
<keyword evidence="2" id="KW-1185">Reference proteome</keyword>
<reference evidence="1 2" key="1">
    <citation type="submission" date="2015-08" db="EMBL/GenBank/DDBJ databases">
        <title>Next Generation Sequencing and Analysis of the Genome of Puccinia sorghi L Schw, the Causal Agent of Maize Common Rust.</title>
        <authorList>
            <person name="Rochi L."/>
            <person name="Burguener G."/>
            <person name="Darino M."/>
            <person name="Turjanski A."/>
            <person name="Kreff E."/>
            <person name="Dieguez M.J."/>
            <person name="Sacco F."/>
        </authorList>
    </citation>
    <scope>NUCLEOTIDE SEQUENCE [LARGE SCALE GENOMIC DNA]</scope>
    <source>
        <strain evidence="1 2">RO10H11247</strain>
    </source>
</reference>
<comment type="caution">
    <text evidence="1">The sequence shown here is derived from an EMBL/GenBank/DDBJ whole genome shotgun (WGS) entry which is preliminary data.</text>
</comment>
<name>A0A0L6UUD5_9BASI</name>
<accession>A0A0L6UUD5</accession>
<dbReference type="EMBL" id="LAVV01008995">
    <property type="protein sequence ID" value="KNZ51465.1"/>
    <property type="molecule type" value="Genomic_DNA"/>
</dbReference>
<evidence type="ECO:0000313" key="1">
    <source>
        <dbReference type="EMBL" id="KNZ51465.1"/>
    </source>
</evidence>
<gene>
    <name evidence="1" type="ORF">VP01_3944g4</name>
</gene>
<dbReference type="VEuPathDB" id="FungiDB:VP01_3944g4"/>
<organism evidence="1 2">
    <name type="scientific">Puccinia sorghi</name>
    <dbReference type="NCBI Taxonomy" id="27349"/>
    <lineage>
        <taxon>Eukaryota</taxon>
        <taxon>Fungi</taxon>
        <taxon>Dikarya</taxon>
        <taxon>Basidiomycota</taxon>
        <taxon>Pucciniomycotina</taxon>
        <taxon>Pucciniomycetes</taxon>
        <taxon>Pucciniales</taxon>
        <taxon>Pucciniaceae</taxon>
        <taxon>Puccinia</taxon>
    </lineage>
</organism>
<evidence type="ECO:0000313" key="2">
    <source>
        <dbReference type="Proteomes" id="UP000037035"/>
    </source>
</evidence>
<proteinExistence type="predicted"/>
<sequence>MFYGGFLGVELFLCYTCYRMATCTHCLPFWGGEMKPSGNYQLGIIC</sequence>
<protein>
    <submittedName>
        <fullName evidence="1">Putative signal peptide protein</fullName>
    </submittedName>
</protein>
<dbReference type="Proteomes" id="UP000037035">
    <property type="component" value="Unassembled WGS sequence"/>
</dbReference>